<dbReference type="SUPFAM" id="SSF51126">
    <property type="entry name" value="Pectin lyase-like"/>
    <property type="match status" value="1"/>
</dbReference>
<evidence type="ECO:0000313" key="2">
    <source>
        <dbReference type="EMBL" id="TWU57941.1"/>
    </source>
</evidence>
<dbReference type="GO" id="GO:0033999">
    <property type="term" value="F:chondroitin B lyase activity"/>
    <property type="evidence" value="ECO:0007669"/>
    <property type="project" value="UniProtKB-EC"/>
</dbReference>
<dbReference type="EMBL" id="SJPX01000001">
    <property type="protein sequence ID" value="TWU57941.1"/>
    <property type="molecule type" value="Genomic_DNA"/>
</dbReference>
<reference evidence="2 3" key="1">
    <citation type="submission" date="2019-02" db="EMBL/GenBank/DDBJ databases">
        <title>Deep-cultivation of Planctomycetes and their phenomic and genomic characterization uncovers novel biology.</title>
        <authorList>
            <person name="Wiegand S."/>
            <person name="Jogler M."/>
            <person name="Boedeker C."/>
            <person name="Pinto D."/>
            <person name="Vollmers J."/>
            <person name="Rivas-Marin E."/>
            <person name="Kohn T."/>
            <person name="Peeters S.H."/>
            <person name="Heuer A."/>
            <person name="Rast P."/>
            <person name="Oberbeckmann S."/>
            <person name="Bunk B."/>
            <person name="Jeske O."/>
            <person name="Meyerdierks A."/>
            <person name="Storesund J.E."/>
            <person name="Kallscheuer N."/>
            <person name="Luecker S."/>
            <person name="Lage O.M."/>
            <person name="Pohl T."/>
            <person name="Merkel B.J."/>
            <person name="Hornburger P."/>
            <person name="Mueller R.-W."/>
            <person name="Bruemmer F."/>
            <person name="Labrenz M."/>
            <person name="Spormann A.M."/>
            <person name="Op Den Camp H."/>
            <person name="Overmann J."/>
            <person name="Amann R."/>
            <person name="Jetten M.S.M."/>
            <person name="Mascher T."/>
            <person name="Medema M.H."/>
            <person name="Devos D.P."/>
            <person name="Kaster A.-K."/>
            <person name="Ovreas L."/>
            <person name="Rohde M."/>
            <person name="Galperin M.Y."/>
            <person name="Jogler C."/>
        </authorList>
    </citation>
    <scope>NUCLEOTIDE SEQUENCE [LARGE SCALE GENOMIC DNA]</scope>
    <source>
        <strain evidence="2 3">Poly59</strain>
    </source>
</reference>
<evidence type="ECO:0000256" key="1">
    <source>
        <dbReference type="SAM" id="MobiDB-lite"/>
    </source>
</evidence>
<dbReference type="Gene3D" id="2.160.20.10">
    <property type="entry name" value="Single-stranded right-handed beta-helix, Pectin lyase-like"/>
    <property type="match status" value="1"/>
</dbReference>
<dbReference type="InterPro" id="IPR012334">
    <property type="entry name" value="Pectin_lyas_fold"/>
</dbReference>
<dbReference type="Proteomes" id="UP000317977">
    <property type="component" value="Unassembled WGS sequence"/>
</dbReference>
<dbReference type="EC" id="4.2.2.19" evidence="2"/>
<dbReference type="OrthoDB" id="6475864at2"/>
<feature type="region of interest" description="Disordered" evidence="1">
    <location>
        <begin position="424"/>
        <end position="457"/>
    </location>
</feature>
<dbReference type="InterPro" id="IPR011050">
    <property type="entry name" value="Pectin_lyase_fold/virulence"/>
</dbReference>
<organism evidence="2 3">
    <name type="scientific">Rubripirellula reticaptiva</name>
    <dbReference type="NCBI Taxonomy" id="2528013"/>
    <lineage>
        <taxon>Bacteria</taxon>
        <taxon>Pseudomonadati</taxon>
        <taxon>Planctomycetota</taxon>
        <taxon>Planctomycetia</taxon>
        <taxon>Pirellulales</taxon>
        <taxon>Pirellulaceae</taxon>
        <taxon>Rubripirellula</taxon>
    </lineage>
</organism>
<accession>A0A5C6FED3</accession>
<dbReference type="Pfam" id="PF14592">
    <property type="entry name" value="Chondroitinas_B"/>
    <property type="match status" value="1"/>
</dbReference>
<comment type="caution">
    <text evidence="2">The sequence shown here is derived from an EMBL/GenBank/DDBJ whole genome shotgun (WGS) entry which is preliminary data.</text>
</comment>
<dbReference type="AlphaFoldDB" id="A0A5C6FED3"/>
<evidence type="ECO:0000313" key="3">
    <source>
        <dbReference type="Proteomes" id="UP000317977"/>
    </source>
</evidence>
<keyword evidence="2" id="KW-0456">Lyase</keyword>
<dbReference type="InterPro" id="IPR039513">
    <property type="entry name" value="PL-6"/>
</dbReference>
<dbReference type="CDD" id="cd14251">
    <property type="entry name" value="PL-6"/>
    <property type="match status" value="1"/>
</dbReference>
<gene>
    <name evidence="2" type="primary">cslB</name>
    <name evidence="2" type="ORF">Poly59_08500</name>
</gene>
<protein>
    <submittedName>
        <fullName evidence="2">Chondroitinase-B</fullName>
        <ecNumber evidence="2">4.2.2.19</ecNumber>
    </submittedName>
</protein>
<name>A0A5C6FED3_9BACT</name>
<sequence length="457" mass="49594">MTHRTMNRKLAVVGIGLAILILISPRTVMAKDYQVANADALASATKELEPGDTVVLADGVWKDADLLMMGQGTIDAPILFRTASPGGVTLSGNTRIRIAGDHVTVDGFCFRDAWHKSALVEFRKDSKHLARSCRLTNIDIDDCNPPDLKTENKFVSIYGKNHTVDHCYLAGKRNPGATMVVWLSDDSGGHTIEQNHFGPRPVLGRNGGETIRVGDSQTAYLSANVTVQANRFERCDGEAETISNKSCDNVYRGNLFVQCSGTLTLRHGRRCLVDGNVFLGNKARGSGGVRIIGIDHCVTNNYFEALEGDHFRSALAITNGIPASPANGYEPVSGAKVVGNTFIECKRSILIGADIEHDSQVAPQNCSFTNNLIVSRRGPMIDLQNPGDRHRWIDNRCFGKGNRLGEGQDPADPDSIVTRLDQPPAIDTSLRDQVTQVVTGPSWRQPPKSPRKAASGI</sequence>
<keyword evidence="3" id="KW-1185">Reference proteome</keyword>
<proteinExistence type="predicted"/>